<dbReference type="KEGG" id="uam:UABAM_05976"/>
<dbReference type="OrthoDB" id="9805307at2"/>
<dbReference type="GO" id="GO:1901023">
    <property type="term" value="P:4-hydroxyphenylacetate catabolic process"/>
    <property type="evidence" value="ECO:0007669"/>
    <property type="project" value="InterPro"/>
</dbReference>
<dbReference type="InterPro" id="IPR036663">
    <property type="entry name" value="Fumarylacetoacetase_C_sf"/>
</dbReference>
<dbReference type="NCBIfam" id="TIGR02303">
    <property type="entry name" value="HpaG-C-term"/>
    <property type="match status" value="1"/>
</dbReference>
<dbReference type="Proteomes" id="UP000326354">
    <property type="component" value="Chromosome"/>
</dbReference>
<organism evidence="3 4">
    <name type="scientific">Uabimicrobium amorphum</name>
    <dbReference type="NCBI Taxonomy" id="2596890"/>
    <lineage>
        <taxon>Bacteria</taxon>
        <taxon>Pseudomonadati</taxon>
        <taxon>Planctomycetota</taxon>
        <taxon>Candidatus Uabimicrobiia</taxon>
        <taxon>Candidatus Uabimicrobiales</taxon>
        <taxon>Candidatus Uabimicrobiaceae</taxon>
        <taxon>Candidatus Uabimicrobium</taxon>
    </lineage>
</organism>
<keyword evidence="1" id="KW-0479">Metal-binding</keyword>
<protein>
    <submittedName>
        <fullName evidence="3">2-hydroxyhepta-2,4-diene-1,7-dioate isomerase</fullName>
    </submittedName>
</protein>
<dbReference type="InterPro" id="IPR011234">
    <property type="entry name" value="Fumarylacetoacetase-like_C"/>
</dbReference>
<dbReference type="GO" id="GO:0046872">
    <property type="term" value="F:metal ion binding"/>
    <property type="evidence" value="ECO:0007669"/>
    <property type="project" value="UniProtKB-KW"/>
</dbReference>
<name>A0A5S9ITC8_UABAM</name>
<evidence type="ECO:0000259" key="2">
    <source>
        <dbReference type="Pfam" id="PF01557"/>
    </source>
</evidence>
<dbReference type="GO" id="GO:0008704">
    <property type="term" value="F:5-carboxymethyl-2-hydroxymuconate delta-isomerase activity"/>
    <property type="evidence" value="ECO:0007669"/>
    <property type="project" value="InterPro"/>
</dbReference>
<keyword evidence="3" id="KW-0413">Isomerase</keyword>
<reference evidence="3 4" key="1">
    <citation type="submission" date="2019-08" db="EMBL/GenBank/DDBJ databases">
        <title>Complete genome sequence of Candidatus Uab amorphum.</title>
        <authorList>
            <person name="Shiratori T."/>
            <person name="Suzuki S."/>
            <person name="Kakizawa Y."/>
            <person name="Ishida K."/>
        </authorList>
    </citation>
    <scope>NUCLEOTIDE SEQUENCE [LARGE SCALE GENOMIC DNA]</scope>
    <source>
        <strain evidence="3 4">SRT547</strain>
    </source>
</reference>
<dbReference type="RefSeq" id="WP_151971580.1">
    <property type="nucleotide sequence ID" value="NZ_AP019860.1"/>
</dbReference>
<accession>A0A5S9ITC8</accession>
<evidence type="ECO:0000313" key="3">
    <source>
        <dbReference type="EMBL" id="BBM87564.1"/>
    </source>
</evidence>
<dbReference type="EMBL" id="AP019860">
    <property type="protein sequence ID" value="BBM87564.1"/>
    <property type="molecule type" value="Genomic_DNA"/>
</dbReference>
<evidence type="ECO:0000313" key="4">
    <source>
        <dbReference type="Proteomes" id="UP000326354"/>
    </source>
</evidence>
<dbReference type="InterPro" id="IPR012684">
    <property type="entry name" value="HPA_isomer/decarb_C"/>
</dbReference>
<dbReference type="Gene3D" id="3.90.850.10">
    <property type="entry name" value="Fumarylacetoacetase-like, C-terminal domain"/>
    <property type="match status" value="1"/>
</dbReference>
<dbReference type="PANTHER" id="PTHR11820:SF114">
    <property type="entry name" value="4-HYDROXYPHENYLACETATE CATABOLISM PROTEIN"/>
    <property type="match status" value="1"/>
</dbReference>
<proteinExistence type="predicted"/>
<dbReference type="SUPFAM" id="SSF56529">
    <property type="entry name" value="FAH"/>
    <property type="match status" value="1"/>
</dbReference>
<gene>
    <name evidence="3" type="ORF">UABAM_05976</name>
</gene>
<evidence type="ECO:0000256" key="1">
    <source>
        <dbReference type="ARBA" id="ARBA00022723"/>
    </source>
</evidence>
<sequence length="245" mass="27397">MKFARFAYNGQIHEAVYAKEQLWVGSVAYDPEDVMWLPPMDPRGATAFGVALGYADHAAELQLEVPPQPILFNKMPHTFVGHKAKITRPKVEYMHYEGELVAIIGRSCRKVKAEEALDYVFGYTIGNDCTVRDFVGNYYRPPIKAKGFDSFGPIGPVMATADEVDSENCEIRTYVNGELRQQGNTKNLRHSVAQLIAYISEFMTLNRGDMIWTGTPKGISHIHGGDKIRIEIDAIGALENEVVDE</sequence>
<keyword evidence="4" id="KW-1185">Reference proteome</keyword>
<dbReference type="AlphaFoldDB" id="A0A5S9ITC8"/>
<feature type="domain" description="Fumarylacetoacetase-like C-terminal" evidence="2">
    <location>
        <begin position="47"/>
        <end position="243"/>
    </location>
</feature>
<dbReference type="GO" id="GO:0018800">
    <property type="term" value="F:5-oxopent-3-ene-1,2,5-tricarboxylate decarboxylase activity"/>
    <property type="evidence" value="ECO:0007669"/>
    <property type="project" value="InterPro"/>
</dbReference>
<dbReference type="PANTHER" id="PTHR11820">
    <property type="entry name" value="ACYLPYRUVASE"/>
    <property type="match status" value="1"/>
</dbReference>
<dbReference type="Gene3D" id="2.30.30.370">
    <property type="entry name" value="FAH"/>
    <property type="match status" value="1"/>
</dbReference>
<dbReference type="Pfam" id="PF01557">
    <property type="entry name" value="FAA_hydrolase"/>
    <property type="match status" value="1"/>
</dbReference>